<dbReference type="Proteomes" id="UP001595923">
    <property type="component" value="Unassembled WGS sequence"/>
</dbReference>
<comment type="caution">
    <text evidence="3">The sequence shown here is derived from an EMBL/GenBank/DDBJ whole genome shotgun (WGS) entry which is preliminary data.</text>
</comment>
<organism evidence="3 4">
    <name type="scientific">Nocardiopsis mangrovi</name>
    <dbReference type="NCBI Taxonomy" id="1179818"/>
    <lineage>
        <taxon>Bacteria</taxon>
        <taxon>Bacillati</taxon>
        <taxon>Actinomycetota</taxon>
        <taxon>Actinomycetes</taxon>
        <taxon>Streptosporangiales</taxon>
        <taxon>Nocardiopsidaceae</taxon>
        <taxon>Nocardiopsis</taxon>
    </lineage>
</organism>
<evidence type="ECO:0000256" key="1">
    <source>
        <dbReference type="SAM" id="Phobius"/>
    </source>
</evidence>
<feature type="transmembrane region" description="Helical" evidence="1">
    <location>
        <begin position="235"/>
        <end position="255"/>
    </location>
</feature>
<feature type="transmembrane region" description="Helical" evidence="1">
    <location>
        <begin position="30"/>
        <end position="50"/>
    </location>
</feature>
<keyword evidence="3" id="KW-0378">Hydrolase</keyword>
<protein>
    <submittedName>
        <fullName evidence="3">CPBP family intramembrane glutamic endopeptidase</fullName>
        <ecNumber evidence="3">3.4.-.-</ecNumber>
    </submittedName>
</protein>
<dbReference type="Pfam" id="PF02517">
    <property type="entry name" value="Rce1-like"/>
    <property type="match status" value="1"/>
</dbReference>
<reference evidence="4" key="1">
    <citation type="journal article" date="2019" name="Int. J. Syst. Evol. Microbiol.">
        <title>The Global Catalogue of Microorganisms (GCM) 10K type strain sequencing project: providing services to taxonomists for standard genome sequencing and annotation.</title>
        <authorList>
            <consortium name="The Broad Institute Genomics Platform"/>
            <consortium name="The Broad Institute Genome Sequencing Center for Infectious Disease"/>
            <person name="Wu L."/>
            <person name="Ma J."/>
        </authorList>
    </citation>
    <scope>NUCLEOTIDE SEQUENCE [LARGE SCALE GENOMIC DNA]</scope>
    <source>
        <strain evidence="4">XZYJ18</strain>
    </source>
</reference>
<feature type="domain" description="CAAX prenyl protease 2/Lysostaphin resistance protein A-like" evidence="2">
    <location>
        <begin position="104"/>
        <end position="196"/>
    </location>
</feature>
<evidence type="ECO:0000259" key="2">
    <source>
        <dbReference type="Pfam" id="PF02517"/>
    </source>
</evidence>
<dbReference type="GO" id="GO:0016787">
    <property type="term" value="F:hydrolase activity"/>
    <property type="evidence" value="ECO:0007669"/>
    <property type="project" value="UniProtKB-KW"/>
</dbReference>
<dbReference type="EMBL" id="JBHSFQ010000039">
    <property type="protein sequence ID" value="MFC4565515.1"/>
    <property type="molecule type" value="Genomic_DNA"/>
</dbReference>
<evidence type="ECO:0000313" key="4">
    <source>
        <dbReference type="Proteomes" id="UP001595923"/>
    </source>
</evidence>
<feature type="transmembrane region" description="Helical" evidence="1">
    <location>
        <begin position="135"/>
        <end position="154"/>
    </location>
</feature>
<dbReference type="EC" id="3.4.-.-" evidence="3"/>
<evidence type="ECO:0000313" key="3">
    <source>
        <dbReference type="EMBL" id="MFC4565515.1"/>
    </source>
</evidence>
<accession>A0ABV9E5J3</accession>
<dbReference type="PANTHER" id="PTHR39430:SF1">
    <property type="entry name" value="PROTEASE"/>
    <property type="match status" value="1"/>
</dbReference>
<name>A0ABV9E5J3_9ACTN</name>
<proteinExistence type="predicted"/>
<sequence length="278" mass="29238">MRLLWQLSAVAAVAFLGGQGLFAVEDDPWLTLALGVLVAVASVFVYRWVVRRTEHRTVTEMAWKGAAASTGWGTLLGVGLFALVIVDIAFLGGYRLHGPGSAMSALALVGFMAAAAVTEEVMWRGVLFRIIQERTGTWVALVLTGLAFGLVHMLNPNAGLWGAIAIAIEAGGMLTAAYVATRSLWPPIGLHFGWNIAGSAISSTEVSGNDTPQGLLDATMSGPALLTGGGFGPEGSMYSVVFCVVTTLVFMWIAGRRGRIVPARRRAGRPAATAPLSR</sequence>
<keyword evidence="1" id="KW-0472">Membrane</keyword>
<feature type="transmembrane region" description="Helical" evidence="1">
    <location>
        <begin position="71"/>
        <end position="91"/>
    </location>
</feature>
<dbReference type="InterPro" id="IPR003675">
    <property type="entry name" value="Rce1/LyrA-like_dom"/>
</dbReference>
<keyword evidence="1" id="KW-0812">Transmembrane</keyword>
<dbReference type="RefSeq" id="WP_378579550.1">
    <property type="nucleotide sequence ID" value="NZ_JBHSFQ010000039.1"/>
</dbReference>
<feature type="transmembrane region" description="Helical" evidence="1">
    <location>
        <begin position="160"/>
        <end position="181"/>
    </location>
</feature>
<gene>
    <name evidence="3" type="ORF">ACFO4E_26970</name>
</gene>
<keyword evidence="1" id="KW-1133">Transmembrane helix</keyword>
<dbReference type="PANTHER" id="PTHR39430">
    <property type="entry name" value="MEMBRANE-ASSOCIATED PROTEASE-RELATED"/>
    <property type="match status" value="1"/>
</dbReference>
<keyword evidence="4" id="KW-1185">Reference proteome</keyword>